<accession>A0A4V1ZAL3</accession>
<keyword evidence="1" id="KW-1133">Transmembrane helix</keyword>
<dbReference type="EMBL" id="SEWE01000027">
    <property type="protein sequence ID" value="RYU78625.1"/>
    <property type="molecule type" value="Genomic_DNA"/>
</dbReference>
<protein>
    <submittedName>
        <fullName evidence="2">Uncharacterized protein</fullName>
    </submittedName>
</protein>
<keyword evidence="3" id="KW-1185">Reference proteome</keyword>
<evidence type="ECO:0000313" key="2">
    <source>
        <dbReference type="EMBL" id="RYU78625.1"/>
    </source>
</evidence>
<feature type="transmembrane region" description="Helical" evidence="1">
    <location>
        <begin position="163"/>
        <end position="180"/>
    </location>
</feature>
<sequence>MLFSATSARRVRLSASLFLTGLSLLFSSCGASRTAFRFQLAPPLTIASATTAEPAFVAEAPKAARQAPRATPAQVTRSARRPLPQPVQARLLARIVREPSARPAIQSRAAQPAVAARKATFGQLVRAPRHGAEVGLGTTVLGVLGLVVLPIALLGLLIWGGPVWAVLAGLAGLAVLVAYLDPFK</sequence>
<feature type="transmembrane region" description="Helical" evidence="1">
    <location>
        <begin position="134"/>
        <end position="156"/>
    </location>
</feature>
<reference evidence="2 3" key="1">
    <citation type="submission" date="2019-02" db="EMBL/GenBank/DDBJ databases">
        <title>Bacterial novel species isolated from soil.</title>
        <authorList>
            <person name="Jung H.-Y."/>
        </authorList>
    </citation>
    <scope>NUCLEOTIDE SEQUENCE [LARGE SCALE GENOMIC DNA]</scope>
    <source>
        <strain evidence="2 3">1-3-3-3</strain>
    </source>
</reference>
<comment type="caution">
    <text evidence="2">The sequence shown here is derived from an EMBL/GenBank/DDBJ whole genome shotgun (WGS) entry which is preliminary data.</text>
</comment>
<proteinExistence type="predicted"/>
<evidence type="ECO:0000313" key="3">
    <source>
        <dbReference type="Proteomes" id="UP000294155"/>
    </source>
</evidence>
<name>A0A4V1ZAL3_9BACT</name>
<keyword evidence="1" id="KW-0472">Membrane</keyword>
<dbReference type="AlphaFoldDB" id="A0A4V1ZAL3"/>
<evidence type="ECO:0000256" key="1">
    <source>
        <dbReference type="SAM" id="Phobius"/>
    </source>
</evidence>
<dbReference type="Proteomes" id="UP000294155">
    <property type="component" value="Unassembled WGS sequence"/>
</dbReference>
<organism evidence="2 3">
    <name type="scientific">Hymenobacter persicinus</name>
    <dbReference type="NCBI Taxonomy" id="2025506"/>
    <lineage>
        <taxon>Bacteria</taxon>
        <taxon>Pseudomonadati</taxon>
        <taxon>Bacteroidota</taxon>
        <taxon>Cytophagia</taxon>
        <taxon>Cytophagales</taxon>
        <taxon>Hymenobacteraceae</taxon>
        <taxon>Hymenobacter</taxon>
    </lineage>
</organism>
<gene>
    <name evidence="2" type="ORF">EWM57_13355</name>
</gene>
<keyword evidence="1" id="KW-0812">Transmembrane</keyword>
<dbReference type="RefSeq" id="WP_129921653.1">
    <property type="nucleotide sequence ID" value="NZ_SEWE01000027.1"/>
</dbReference>